<dbReference type="InterPro" id="IPR000868">
    <property type="entry name" value="Isochorismatase-like_dom"/>
</dbReference>
<sequence length="173" mass="19219">MVRSALIVVDMLNDFIDEKGALYCGKGAREIIPFVRLRLEAHRRAGSLVVYLQDAHAKDDREFEKFPPHCIAGTWGSRIIDDLAPRKGEAVLPKTRYSGFYGTDLEKILAAADPEEVEVVGVCTSICVMDTVGGLANRDYRTRVPRDGVADFDADAHSHALQRMQRLYGAIVQ</sequence>
<dbReference type="EMBL" id="AP021874">
    <property type="protein sequence ID" value="BBO69653.1"/>
    <property type="molecule type" value="Genomic_DNA"/>
</dbReference>
<organism evidence="3 4">
    <name type="scientific">Desulfosarcina alkanivorans</name>
    <dbReference type="NCBI Taxonomy" id="571177"/>
    <lineage>
        <taxon>Bacteria</taxon>
        <taxon>Pseudomonadati</taxon>
        <taxon>Thermodesulfobacteriota</taxon>
        <taxon>Desulfobacteria</taxon>
        <taxon>Desulfobacterales</taxon>
        <taxon>Desulfosarcinaceae</taxon>
        <taxon>Desulfosarcina</taxon>
    </lineage>
</organism>
<gene>
    <name evidence="3" type="ORF">DSCA_35830</name>
</gene>
<dbReference type="GO" id="GO:0008908">
    <property type="term" value="F:isochorismatase activity"/>
    <property type="evidence" value="ECO:0007669"/>
    <property type="project" value="InterPro"/>
</dbReference>
<accession>A0A5K7YMI8</accession>
<dbReference type="RefSeq" id="WP_155317671.1">
    <property type="nucleotide sequence ID" value="NZ_AP021874.1"/>
</dbReference>
<evidence type="ECO:0000313" key="4">
    <source>
        <dbReference type="Proteomes" id="UP000427906"/>
    </source>
</evidence>
<dbReference type="InterPro" id="IPR050272">
    <property type="entry name" value="Isochorismatase-like_hydrls"/>
</dbReference>
<protein>
    <submittedName>
        <fullName evidence="3">Isochorismatase</fullName>
    </submittedName>
</protein>
<reference evidence="3 4" key="1">
    <citation type="submission" date="2019-11" db="EMBL/GenBank/DDBJ databases">
        <title>Comparative genomics of hydrocarbon-degrading Desulfosarcina strains.</title>
        <authorList>
            <person name="Watanabe M."/>
            <person name="Kojima H."/>
            <person name="Fukui M."/>
        </authorList>
    </citation>
    <scope>NUCLEOTIDE SEQUENCE [LARGE SCALE GENOMIC DNA]</scope>
    <source>
        <strain evidence="3 4">PL12</strain>
    </source>
</reference>
<dbReference type="Proteomes" id="UP000427906">
    <property type="component" value="Chromosome"/>
</dbReference>
<dbReference type="SUPFAM" id="SSF52499">
    <property type="entry name" value="Isochorismatase-like hydrolases"/>
    <property type="match status" value="1"/>
</dbReference>
<proteinExistence type="predicted"/>
<dbReference type="InterPro" id="IPR036380">
    <property type="entry name" value="Isochorismatase-like_sf"/>
</dbReference>
<dbReference type="CDD" id="cd00431">
    <property type="entry name" value="cysteine_hydrolases"/>
    <property type="match status" value="1"/>
</dbReference>
<dbReference type="InterPro" id="IPR016291">
    <property type="entry name" value="Isochorismatase"/>
</dbReference>
<dbReference type="OrthoDB" id="9791276at2"/>
<feature type="domain" description="Isochorismatase-like" evidence="2">
    <location>
        <begin position="4"/>
        <end position="171"/>
    </location>
</feature>
<name>A0A5K7YMI8_9BACT</name>
<dbReference type="PANTHER" id="PTHR43540">
    <property type="entry name" value="PEROXYUREIDOACRYLATE/UREIDOACRYLATE AMIDOHYDROLASE-RELATED"/>
    <property type="match status" value="1"/>
</dbReference>
<dbReference type="Pfam" id="PF00857">
    <property type="entry name" value="Isochorismatase"/>
    <property type="match status" value="1"/>
</dbReference>
<keyword evidence="4" id="KW-1185">Reference proteome</keyword>
<evidence type="ECO:0000256" key="1">
    <source>
        <dbReference type="ARBA" id="ARBA00022801"/>
    </source>
</evidence>
<dbReference type="PANTHER" id="PTHR43540:SF6">
    <property type="entry name" value="ISOCHORISMATASE-LIKE DOMAIN-CONTAINING PROTEIN"/>
    <property type="match status" value="1"/>
</dbReference>
<dbReference type="PRINTS" id="PR01398">
    <property type="entry name" value="ISCHRISMTASE"/>
</dbReference>
<dbReference type="AlphaFoldDB" id="A0A5K7YMI8"/>
<keyword evidence="1" id="KW-0378">Hydrolase</keyword>
<evidence type="ECO:0000313" key="3">
    <source>
        <dbReference type="EMBL" id="BBO69653.1"/>
    </source>
</evidence>
<evidence type="ECO:0000259" key="2">
    <source>
        <dbReference type="Pfam" id="PF00857"/>
    </source>
</evidence>
<dbReference type="Gene3D" id="3.40.50.850">
    <property type="entry name" value="Isochorismatase-like"/>
    <property type="match status" value="1"/>
</dbReference>
<dbReference type="KEGG" id="dalk:DSCA_35830"/>